<feature type="region of interest" description="Disordered" evidence="2">
    <location>
        <begin position="327"/>
        <end position="350"/>
    </location>
</feature>
<dbReference type="AlphaFoldDB" id="A0A1I2UAV4"/>
<reference evidence="4 5" key="1">
    <citation type="submission" date="2016-10" db="EMBL/GenBank/DDBJ databases">
        <authorList>
            <person name="de Groot N.N."/>
        </authorList>
    </citation>
    <scope>NUCLEOTIDE SEQUENCE [LARGE SCALE GENOMIC DNA]</scope>
    <source>
        <strain>J11</strain>
        <strain evidence="5">PG 39</strain>
    </source>
</reference>
<dbReference type="EMBL" id="FOPJ01000012">
    <property type="protein sequence ID" value="SFG73509.1"/>
    <property type="molecule type" value="Genomic_DNA"/>
</dbReference>
<evidence type="ECO:0000256" key="2">
    <source>
        <dbReference type="SAM" id="MobiDB-lite"/>
    </source>
</evidence>
<dbReference type="PANTHER" id="PTHR22602:SF0">
    <property type="entry name" value="TRANSFERASE CAF17, MITOCHONDRIAL-RELATED"/>
    <property type="match status" value="1"/>
</dbReference>
<dbReference type="OrthoDB" id="9796287at2"/>
<dbReference type="Pfam" id="PF25455">
    <property type="entry name" value="Beta-barrel_CAF17_C"/>
    <property type="match status" value="1"/>
</dbReference>
<dbReference type="SUPFAM" id="SSF103025">
    <property type="entry name" value="Folate-binding domain"/>
    <property type="match status" value="1"/>
</dbReference>
<dbReference type="GO" id="GO:0016226">
    <property type="term" value="P:iron-sulfur cluster assembly"/>
    <property type="evidence" value="ECO:0007669"/>
    <property type="project" value="TreeGrafter"/>
</dbReference>
<sequence length="350" mass="38684">MRSDLSLSPIAQAYGGQPRPDGSTVAWHYGNPLGEQRALESRAVLIDRSDRIIFKVSGEDAPDFLNRLLSQKLDDLPENLRTEALDLDMNGRILHHTGIVRLPDAFYLDVDPAQADSLEKYLSMMIFWAKVEISRTDLALLTILGEAPRYESVVSDAVHEWPGVARRDLLVRREDMLDVVRWFAGHHVSLAGTMTFDAIRTRAVIPDPLKDLDHKSIPHEVPSWIGRHGRLGAVHLNKGCYRGQETVARVENLGRSPRVLVIVHLDGSAPELPPTGAEIKAGRRTVGRLGEVIQDCDYGPMALALVKRSALDSTELQAEGVAINVDPDSLPAEESEQAGRKAIDRLKGRS</sequence>
<name>A0A1I2UAV4_9CORY</name>
<feature type="region of interest" description="Disordered" evidence="2">
    <location>
        <begin position="1"/>
        <end position="21"/>
    </location>
</feature>
<dbReference type="RefSeq" id="WP_092286534.1">
    <property type="nucleotide sequence ID" value="NZ_FOPJ01000012.1"/>
</dbReference>
<dbReference type="InterPro" id="IPR045179">
    <property type="entry name" value="YgfZ/GcvT"/>
</dbReference>
<evidence type="ECO:0000313" key="4">
    <source>
        <dbReference type="EMBL" id="SFG73509.1"/>
    </source>
</evidence>
<evidence type="ECO:0000259" key="3">
    <source>
        <dbReference type="Pfam" id="PF25455"/>
    </source>
</evidence>
<dbReference type="InterPro" id="IPR017703">
    <property type="entry name" value="YgfZ/GCV_T_CS"/>
</dbReference>
<dbReference type="NCBIfam" id="TIGR03317">
    <property type="entry name" value="ygfZ_signature"/>
    <property type="match status" value="1"/>
</dbReference>
<keyword evidence="1" id="KW-0809">Transit peptide</keyword>
<dbReference type="InterPro" id="IPR027266">
    <property type="entry name" value="TrmE/GcvT-like"/>
</dbReference>
<dbReference type="Proteomes" id="UP000199065">
    <property type="component" value="Unassembled WGS sequence"/>
</dbReference>
<feature type="domain" description="CAF17 C-terminal" evidence="3">
    <location>
        <begin position="260"/>
        <end position="329"/>
    </location>
</feature>
<dbReference type="STRING" id="185761.SAMN05660282_01779"/>
<gene>
    <name evidence="4" type="ORF">SAMN05660282_01779</name>
</gene>
<evidence type="ECO:0000313" key="5">
    <source>
        <dbReference type="Proteomes" id="UP000199065"/>
    </source>
</evidence>
<dbReference type="InterPro" id="IPR057460">
    <property type="entry name" value="CAF17_C"/>
</dbReference>
<protein>
    <recommendedName>
        <fullName evidence="3">CAF17 C-terminal domain-containing protein</fullName>
    </recommendedName>
</protein>
<proteinExistence type="predicted"/>
<keyword evidence="5" id="KW-1185">Reference proteome</keyword>
<dbReference type="Gene3D" id="2.40.30.160">
    <property type="match status" value="1"/>
</dbReference>
<accession>A0A1I2UAV4</accession>
<organism evidence="4 5">
    <name type="scientific">Corynebacterium spheniscorum</name>
    <dbReference type="NCBI Taxonomy" id="185761"/>
    <lineage>
        <taxon>Bacteria</taxon>
        <taxon>Bacillati</taxon>
        <taxon>Actinomycetota</taxon>
        <taxon>Actinomycetes</taxon>
        <taxon>Mycobacteriales</taxon>
        <taxon>Corynebacteriaceae</taxon>
        <taxon>Corynebacterium</taxon>
    </lineage>
</organism>
<feature type="compositionally biased region" description="Basic and acidic residues" evidence="2">
    <location>
        <begin position="337"/>
        <end position="350"/>
    </location>
</feature>
<dbReference type="Gene3D" id="3.30.1360.120">
    <property type="entry name" value="Probable tRNA modification gtpase trme, domain 1"/>
    <property type="match status" value="1"/>
</dbReference>
<dbReference type="PANTHER" id="PTHR22602">
    <property type="entry name" value="TRANSFERASE CAF17, MITOCHONDRIAL-RELATED"/>
    <property type="match status" value="1"/>
</dbReference>
<evidence type="ECO:0000256" key="1">
    <source>
        <dbReference type="ARBA" id="ARBA00022946"/>
    </source>
</evidence>